<dbReference type="PROSITE" id="PS51221">
    <property type="entry name" value="TTL"/>
    <property type="match status" value="1"/>
</dbReference>
<dbReference type="Pfam" id="PF03133">
    <property type="entry name" value="TTL"/>
    <property type="match status" value="1"/>
</dbReference>
<evidence type="ECO:0000256" key="3">
    <source>
        <dbReference type="ARBA" id="ARBA00022741"/>
    </source>
</evidence>
<evidence type="ECO:0000256" key="4">
    <source>
        <dbReference type="ARBA" id="ARBA00022840"/>
    </source>
</evidence>
<dbReference type="Proteomes" id="UP000694412">
    <property type="component" value="Chromosome 20"/>
</dbReference>
<dbReference type="PANTHER" id="PTHR12241:SF39">
    <property type="entry name" value="TUBULIN POLYGLUTAMYLASE TTLL9-RELATED"/>
    <property type="match status" value="1"/>
</dbReference>
<keyword evidence="8" id="KW-1185">Reference proteome</keyword>
<reference evidence="7" key="3">
    <citation type="submission" date="2025-09" db="UniProtKB">
        <authorList>
            <consortium name="Ensembl"/>
        </authorList>
    </citation>
    <scope>IDENTIFICATION</scope>
</reference>
<keyword evidence="2" id="KW-0436">Ligase</keyword>
<reference evidence="7" key="2">
    <citation type="submission" date="2025-08" db="UniProtKB">
        <authorList>
            <consortium name="Ensembl"/>
        </authorList>
    </citation>
    <scope>IDENTIFICATION</scope>
</reference>
<comment type="similarity">
    <text evidence="1">Belongs to the tubulin--tyrosine ligase family.</text>
</comment>
<dbReference type="GeneTree" id="ENSGT00940000159879"/>
<dbReference type="GO" id="GO:0005524">
    <property type="term" value="F:ATP binding"/>
    <property type="evidence" value="ECO:0007669"/>
    <property type="project" value="UniProtKB-KW"/>
</dbReference>
<evidence type="ECO:0000256" key="1">
    <source>
        <dbReference type="ARBA" id="ARBA00006820"/>
    </source>
</evidence>
<dbReference type="PANTHER" id="PTHR12241">
    <property type="entry name" value="TUBULIN POLYGLUTAMYLASE"/>
    <property type="match status" value="1"/>
</dbReference>
<evidence type="ECO:0000256" key="6">
    <source>
        <dbReference type="SAM" id="MobiDB-lite"/>
    </source>
</evidence>
<dbReference type="SUPFAM" id="SSF56059">
    <property type="entry name" value="Glutathione synthetase ATP-binding domain-like"/>
    <property type="match status" value="1"/>
</dbReference>
<dbReference type="Ensembl" id="ENSCJPT00005009796.1">
    <property type="protein sequence ID" value="ENSCJPP00005006186.1"/>
    <property type="gene ID" value="ENSCJPG00005005803.1"/>
</dbReference>
<dbReference type="GO" id="GO:0000226">
    <property type="term" value="P:microtubule cytoskeleton organization"/>
    <property type="evidence" value="ECO:0007669"/>
    <property type="project" value="TreeGrafter"/>
</dbReference>
<proteinExistence type="inferred from homology"/>
<keyword evidence="4" id="KW-0067">ATP-binding</keyword>
<feature type="region of interest" description="Disordered" evidence="6">
    <location>
        <begin position="26"/>
        <end position="84"/>
    </location>
</feature>
<dbReference type="GO" id="GO:0015631">
    <property type="term" value="F:tubulin binding"/>
    <property type="evidence" value="ECO:0007669"/>
    <property type="project" value="TreeGrafter"/>
</dbReference>
<reference evidence="7" key="1">
    <citation type="submission" date="2015-11" db="EMBL/GenBank/DDBJ databases">
        <authorList>
            <consortium name="International Coturnix japonica Genome Analysis Consortium"/>
            <person name="Warren W."/>
            <person name="Burt D.W."/>
            <person name="Antin P.B."/>
            <person name="Lanford R."/>
            <person name="Gros J."/>
            <person name="Wilson R.K."/>
        </authorList>
    </citation>
    <scope>NUCLEOTIDE SEQUENCE [LARGE SCALE GENOMIC DNA]</scope>
</reference>
<evidence type="ECO:0000313" key="8">
    <source>
        <dbReference type="Proteomes" id="UP000694412"/>
    </source>
</evidence>
<name>A0A8C2T2X4_COTJA</name>
<dbReference type="GO" id="GO:0070740">
    <property type="term" value="F:tubulin-glutamic acid ligase activity"/>
    <property type="evidence" value="ECO:0007669"/>
    <property type="project" value="Ensembl"/>
</dbReference>
<dbReference type="InterPro" id="IPR004344">
    <property type="entry name" value="TTL/TTLL_fam"/>
</dbReference>
<gene>
    <name evidence="7" type="primary">TTLL9</name>
</gene>
<organism evidence="7 8">
    <name type="scientific">Coturnix japonica</name>
    <name type="common">Japanese quail</name>
    <name type="synonym">Coturnix coturnix japonica</name>
    <dbReference type="NCBI Taxonomy" id="93934"/>
    <lineage>
        <taxon>Eukaryota</taxon>
        <taxon>Metazoa</taxon>
        <taxon>Chordata</taxon>
        <taxon>Craniata</taxon>
        <taxon>Vertebrata</taxon>
        <taxon>Euteleostomi</taxon>
        <taxon>Archelosauria</taxon>
        <taxon>Archosauria</taxon>
        <taxon>Dinosauria</taxon>
        <taxon>Saurischia</taxon>
        <taxon>Theropoda</taxon>
        <taxon>Coelurosauria</taxon>
        <taxon>Aves</taxon>
        <taxon>Neognathae</taxon>
        <taxon>Galloanserae</taxon>
        <taxon>Galliformes</taxon>
        <taxon>Phasianidae</taxon>
        <taxon>Perdicinae</taxon>
        <taxon>Coturnix</taxon>
    </lineage>
</organism>
<dbReference type="GO" id="GO:0036064">
    <property type="term" value="C:ciliary basal body"/>
    <property type="evidence" value="ECO:0007669"/>
    <property type="project" value="Ensembl"/>
</dbReference>
<dbReference type="GO" id="GO:0030317">
    <property type="term" value="P:flagellated sperm motility"/>
    <property type="evidence" value="ECO:0007669"/>
    <property type="project" value="Ensembl"/>
</dbReference>
<feature type="compositionally biased region" description="Basic residues" evidence="6">
    <location>
        <begin position="51"/>
        <end position="64"/>
    </location>
</feature>
<protein>
    <recommendedName>
        <fullName evidence="5">Tubulin--tyrosine ligase-like protein 9</fullName>
    </recommendedName>
</protein>
<evidence type="ECO:0000256" key="2">
    <source>
        <dbReference type="ARBA" id="ARBA00022598"/>
    </source>
</evidence>
<sequence>MAEPAVSTARPSLRCAGAAARLSSPLLLSSLPAGRRSPRPAEDKAAPGGARRGRAGPRCRRYPRWGRPAPPPSAPRPSSRSLQVRPLRAHPGRAALPARLEAGEELSRKNYLVRNLKRFRKQLEREAGKLEAARCDFFPKTFELPSEYNLFVEEFRKKPGSTWIMKPVSRSQGKGIFLFRKLKDIFDWKMDGVRTNEQKDETQVQTYIVQRYIENPYLIGGRKFDLRVYILVTSYSPLKAWLYRDGFARFSSMRFTLNSIDDHYVHLTNVAVQRTAPDYDPEKGCKWMIQQLRQYLTAKHGTGLMEVLFADMDNIFIKSLQSVRKMIISDKRCFELYGYDILIDQNLKPWLLEVNSSPSLIASSQEDYELKYNLLEDTLHVVDMEGRLTGKEKRVGGFDLIWNDGPVSRGGNLGALVNGNFVANTHLGCFNDRKKQLKELFGDLPAQQTA</sequence>
<dbReference type="AlphaFoldDB" id="A0A8C2T2X4"/>
<keyword evidence="3" id="KW-0547">Nucleotide-binding</keyword>
<feature type="compositionally biased region" description="Low complexity" evidence="6">
    <location>
        <begin position="26"/>
        <end position="35"/>
    </location>
</feature>
<accession>A0A8C2T2X4</accession>
<dbReference type="Gene3D" id="3.30.470.20">
    <property type="entry name" value="ATP-grasp fold, B domain"/>
    <property type="match status" value="1"/>
</dbReference>
<evidence type="ECO:0000313" key="7">
    <source>
        <dbReference type="Ensembl" id="ENSCJPP00005006186.1"/>
    </source>
</evidence>
<evidence type="ECO:0000256" key="5">
    <source>
        <dbReference type="ARBA" id="ARBA00030445"/>
    </source>
</evidence>